<dbReference type="InterPro" id="IPR016024">
    <property type="entry name" value="ARM-type_fold"/>
</dbReference>
<name>A0A915J7H7_ROMCU</name>
<evidence type="ECO:0000256" key="7">
    <source>
        <dbReference type="ARBA" id="ARBA00046857"/>
    </source>
</evidence>
<evidence type="ECO:0000256" key="3">
    <source>
        <dbReference type="ARBA" id="ARBA00005460"/>
    </source>
</evidence>
<comment type="function">
    <text evidence="1 8">Component of the 26S proteasome, a multiprotein complex involved in the ATP-dependent degradation of ubiquitinated proteins. This complex plays a key role in the maintenance of protein homeostasis by removing misfolded or damaged proteins, which could impair cellular functions, and by removing proteins whose functions are no longer required. Therefore, the proteasome participates in numerous cellular processes, including cell cycle progression, apoptosis, or DNA damage repair.</text>
</comment>
<evidence type="ECO:0000259" key="11">
    <source>
        <dbReference type="Pfam" id="PF18051"/>
    </source>
</evidence>
<proteinExistence type="inferred from homology"/>
<dbReference type="Gene3D" id="1.25.10.10">
    <property type="entry name" value="Leucine-rich Repeat Variant"/>
    <property type="match status" value="1"/>
</dbReference>
<dbReference type="Proteomes" id="UP000887565">
    <property type="component" value="Unplaced"/>
</dbReference>
<comment type="subunit">
    <text evidence="7">Component of the 19S proteasome regulatory particle complex. The 26S proteasome consists of a 20S core particle (CP) and two 19S regulatory subunits (RP). The regulatory particle is made of a lid composed of 9 subunits, a base containing 6 ATPases and few additional components including PSMD2. Interacts with RPGRIP1L. Interacts with CRY1 in a KDM8-dependent manner. Interacts (via C-terminus) with phosphatase UBLCP1 (via ubiquitin-like domain); the interaction recruits UBLCP1 to the 19S regulatory particle where it dephosphorylates 19S subunit PSMC2/RPT1 which impairs PSMC2 ATPase activity and disrupts 26S proteasome assembly.</text>
</comment>
<evidence type="ECO:0000256" key="9">
    <source>
        <dbReference type="SAM" id="MobiDB-lite"/>
    </source>
</evidence>
<feature type="domain" description="RPN1 N-terminal" evidence="10">
    <location>
        <begin position="43"/>
        <end position="345"/>
    </location>
</feature>
<evidence type="ECO:0000256" key="1">
    <source>
        <dbReference type="ARBA" id="ARBA00002362"/>
    </source>
</evidence>
<dbReference type="PIRSF" id="PIRSF015965">
    <property type="entry name" value="26S_Psome_Rpn1"/>
    <property type="match status" value="1"/>
</dbReference>
<evidence type="ECO:0000256" key="8">
    <source>
        <dbReference type="PIRNR" id="PIRNR015965"/>
    </source>
</evidence>
<dbReference type="GO" id="GO:0008540">
    <property type="term" value="C:proteasome regulatory particle, base subcomplex"/>
    <property type="evidence" value="ECO:0007669"/>
    <property type="project" value="UniProtKB-UniRule"/>
</dbReference>
<feature type="region of interest" description="Disordered" evidence="9">
    <location>
        <begin position="1"/>
        <end position="38"/>
    </location>
</feature>
<dbReference type="FunFam" id="1.25.10.10:FF:000026">
    <property type="entry name" value="26S proteasome non-ATPase regulatory subunit 2"/>
    <property type="match status" value="1"/>
</dbReference>
<dbReference type="PANTHER" id="PTHR10943">
    <property type="entry name" value="26S PROTEASOME NON-ATPASE REGULATORY SUBUNIT"/>
    <property type="match status" value="1"/>
</dbReference>
<evidence type="ECO:0000313" key="13">
    <source>
        <dbReference type="WBParaSite" id="nRc.2.0.1.t21704-RA"/>
    </source>
</evidence>
<dbReference type="GO" id="GO:0005634">
    <property type="term" value="C:nucleus"/>
    <property type="evidence" value="ECO:0007669"/>
    <property type="project" value="TreeGrafter"/>
</dbReference>
<dbReference type="InterPro" id="IPR040892">
    <property type="entry name" value="RPN1_N"/>
</dbReference>
<dbReference type="GO" id="GO:0042176">
    <property type="term" value="P:regulation of protein catabolic process"/>
    <property type="evidence" value="ECO:0007669"/>
    <property type="project" value="InterPro"/>
</dbReference>
<dbReference type="OMA" id="GTCNGDI"/>
<reference evidence="13" key="1">
    <citation type="submission" date="2022-11" db="UniProtKB">
        <authorList>
            <consortium name="WormBaseParasite"/>
        </authorList>
    </citation>
    <scope>IDENTIFICATION</scope>
</reference>
<keyword evidence="12" id="KW-1185">Reference proteome</keyword>
<dbReference type="InterPro" id="IPR041433">
    <property type="entry name" value="RPN1_C"/>
</dbReference>
<evidence type="ECO:0000256" key="5">
    <source>
        <dbReference type="ARBA" id="ARBA00022737"/>
    </source>
</evidence>
<dbReference type="Pfam" id="PF17781">
    <property type="entry name" value="RPN1_RPN2_N"/>
    <property type="match status" value="1"/>
</dbReference>
<accession>A0A915J7H7</accession>
<dbReference type="SUPFAM" id="SSF48371">
    <property type="entry name" value="ARM repeat"/>
    <property type="match status" value="1"/>
</dbReference>
<keyword evidence="6 8" id="KW-0647">Proteasome</keyword>
<evidence type="ECO:0000259" key="10">
    <source>
        <dbReference type="Pfam" id="PF17781"/>
    </source>
</evidence>
<evidence type="ECO:0000256" key="6">
    <source>
        <dbReference type="ARBA" id="ARBA00022942"/>
    </source>
</evidence>
<evidence type="ECO:0000256" key="4">
    <source>
        <dbReference type="ARBA" id="ARBA00014928"/>
    </source>
</evidence>
<dbReference type="PANTHER" id="PTHR10943:SF1">
    <property type="entry name" value="26S PROTEASOME NON-ATPASE REGULATORY SUBUNIT 2"/>
    <property type="match status" value="1"/>
</dbReference>
<evidence type="ECO:0000313" key="12">
    <source>
        <dbReference type="Proteomes" id="UP000887565"/>
    </source>
</evidence>
<dbReference type="AlphaFoldDB" id="A0A915J7H7"/>
<organism evidence="12 13">
    <name type="scientific">Romanomermis culicivorax</name>
    <name type="common">Nematode worm</name>
    <dbReference type="NCBI Taxonomy" id="13658"/>
    <lineage>
        <taxon>Eukaryota</taxon>
        <taxon>Metazoa</taxon>
        <taxon>Ecdysozoa</taxon>
        <taxon>Nematoda</taxon>
        <taxon>Enoplea</taxon>
        <taxon>Dorylaimia</taxon>
        <taxon>Mermithida</taxon>
        <taxon>Mermithoidea</taxon>
        <taxon>Mermithidae</taxon>
        <taxon>Romanomermis</taxon>
    </lineage>
</organism>
<feature type="compositionally biased region" description="Polar residues" evidence="9">
    <location>
        <begin position="1"/>
        <end position="14"/>
    </location>
</feature>
<dbReference type="InterPro" id="IPR011989">
    <property type="entry name" value="ARM-like"/>
</dbReference>
<dbReference type="WBParaSite" id="nRc.2.0.1.t21704-RA">
    <property type="protein sequence ID" value="nRc.2.0.1.t21704-RA"/>
    <property type="gene ID" value="nRc.2.0.1.g21704"/>
</dbReference>
<dbReference type="GO" id="GO:0030234">
    <property type="term" value="F:enzyme regulator activity"/>
    <property type="evidence" value="ECO:0007669"/>
    <property type="project" value="UniProtKB-UniRule"/>
</dbReference>
<evidence type="ECO:0000256" key="2">
    <source>
        <dbReference type="ARBA" id="ARBA00004031"/>
    </source>
</evidence>
<feature type="domain" description="26S proteasome non-ATPase regulatory subunit RPN1 C-terminal" evidence="11">
    <location>
        <begin position="850"/>
        <end position="902"/>
    </location>
</feature>
<dbReference type="GO" id="GO:0034515">
    <property type="term" value="C:proteasome storage granule"/>
    <property type="evidence" value="ECO:0007669"/>
    <property type="project" value="TreeGrafter"/>
</dbReference>
<sequence length="906" mass="100535">MGDTKSGTKVQPSLSKKDDKNKKDEKTKKEELTEEDERLKEDLEQIVRTLDGNDQSLYKNALEILRTLIRTSTTSMTSVPKPLKYMRNHYLKMLEIHEKIKDTSVQKFCADIVSVLAMTSAIEGSRDCLHYRLRGGQEAVLSWGLEYIRHLTSEIADEWNQLEKSDPGYQEKCSPLLSIVEEIVPYYMQHNAESEACDLLMEIERLDLLIKYTDAESQQRVCLYMMSCIPFVPDDENQKMLETVKAIHLKYNKRIEALRCAIMMNKIDDVKKIFLETKELVVQKQMAFILGRHQIFLELDSNVPFESELNELMSNSKISENFLALARELEITEAKTPEDVYKTQFEPSRGFGSQGLETGLQNIASSFTNGFVNVGFCNDKLLGNEANKWFFKNKESGMMAAAASLGLIYRWDMDSGLNAIDKYLYVPEDHIKAGALLAVGIINNGIHHEADPAAALLSEFVKSDKPIFQIGSILGLGLAYANSKRQSVQETVVPMLLQVLRERKATKEVMGVTALALGLIHVGTANGPVSTAIYELLCEKTELELKDFSCRLMALGFALTYLGKQNEADIAVEIMQTIKEPFGKMASTLVEISAYAGTGNVLKIQKLLHICSEHYETVKSSDKTKTDKEKDKESKIDLSSQQSVAVLGIALIAMGEDIGSSMSFRLCGNLLRYGDVAVKRAVPLALGLISVSNPQLNIIETLSKFSHDSDPETACASIFALGLVGAGTNNARLAALLRQLAVYHQRESLNLMLVRIAQGMIHMGKGTMTLNPFHSDRQLLNPAALAGLFTVCFTMLDSKPILTNQSYMLYTMIPAIQPRVLITFEAQDTKDCALKPVNVSVRVGQAVDVVGQAGKPKTITGFQTSSTPVLLAYGERAELAVDDYTSISPSLEGFVILRKTPEASKS</sequence>
<dbReference type="Pfam" id="PF01851">
    <property type="entry name" value="PC_rep"/>
    <property type="match status" value="1"/>
</dbReference>
<dbReference type="InterPro" id="IPR016643">
    <property type="entry name" value="26S_Psome_Rpn1"/>
</dbReference>
<comment type="similarity">
    <text evidence="3 8">Belongs to the proteasome subunit S2 family.</text>
</comment>
<keyword evidence="5" id="KW-0677">Repeat</keyword>
<protein>
    <recommendedName>
        <fullName evidence="4 8">26S proteasome non-ATPase regulatory subunit 2</fullName>
    </recommendedName>
</protein>
<feature type="compositionally biased region" description="Basic and acidic residues" evidence="9">
    <location>
        <begin position="15"/>
        <end position="38"/>
    </location>
</feature>
<dbReference type="GO" id="GO:0043161">
    <property type="term" value="P:proteasome-mediated ubiquitin-dependent protein catabolic process"/>
    <property type="evidence" value="ECO:0007669"/>
    <property type="project" value="TreeGrafter"/>
</dbReference>
<dbReference type="InterPro" id="IPR002015">
    <property type="entry name" value="Proteasome/cyclosome_rpt"/>
</dbReference>
<dbReference type="Pfam" id="PF18051">
    <property type="entry name" value="RPN1_C"/>
    <property type="match status" value="1"/>
</dbReference>
<comment type="function">
    <text evidence="2">Binds to the intracellular domain of tumor necrosis factor type 1 receptor. The binding domain of TRAP1 and TRAP2 resides outside the death domain of TNFR1.</text>
</comment>